<dbReference type="Proteomes" id="UP000701801">
    <property type="component" value="Unassembled WGS sequence"/>
</dbReference>
<comment type="caution">
    <text evidence="2">The sequence shown here is derived from an EMBL/GenBank/DDBJ whole genome shotgun (WGS) entry which is preliminary data.</text>
</comment>
<gene>
    <name evidence="2" type="ORF">HYALB_00005839</name>
</gene>
<accession>A0A9N9LTT7</accession>
<dbReference type="PANTHER" id="PTHR43157">
    <property type="entry name" value="PHOSPHATIDYLINOSITOL-GLYCAN BIOSYNTHESIS CLASS F PROTEIN-RELATED"/>
    <property type="match status" value="1"/>
</dbReference>
<evidence type="ECO:0000256" key="1">
    <source>
        <dbReference type="ARBA" id="ARBA00023002"/>
    </source>
</evidence>
<dbReference type="GO" id="GO:0016491">
    <property type="term" value="F:oxidoreductase activity"/>
    <property type="evidence" value="ECO:0007669"/>
    <property type="project" value="UniProtKB-KW"/>
</dbReference>
<keyword evidence="1" id="KW-0560">Oxidoreductase</keyword>
<dbReference type="InterPro" id="IPR002347">
    <property type="entry name" value="SDR_fam"/>
</dbReference>
<evidence type="ECO:0000313" key="3">
    <source>
        <dbReference type="Proteomes" id="UP000701801"/>
    </source>
</evidence>
<dbReference type="InterPro" id="IPR036291">
    <property type="entry name" value="NAD(P)-bd_dom_sf"/>
</dbReference>
<dbReference type="EMBL" id="CAJVRM010000451">
    <property type="protein sequence ID" value="CAG8981125.1"/>
    <property type="molecule type" value="Genomic_DNA"/>
</dbReference>
<name>A0A9N9LTT7_9HELO</name>
<dbReference type="OrthoDB" id="191139at2759"/>
<evidence type="ECO:0008006" key="4">
    <source>
        <dbReference type="Google" id="ProtNLM"/>
    </source>
</evidence>
<proteinExistence type="predicted"/>
<organism evidence="2 3">
    <name type="scientific">Hymenoscyphus albidus</name>
    <dbReference type="NCBI Taxonomy" id="595503"/>
    <lineage>
        <taxon>Eukaryota</taxon>
        <taxon>Fungi</taxon>
        <taxon>Dikarya</taxon>
        <taxon>Ascomycota</taxon>
        <taxon>Pezizomycotina</taxon>
        <taxon>Leotiomycetes</taxon>
        <taxon>Helotiales</taxon>
        <taxon>Helotiaceae</taxon>
        <taxon>Hymenoscyphus</taxon>
    </lineage>
</organism>
<dbReference type="PRINTS" id="PR00081">
    <property type="entry name" value="GDHRDH"/>
</dbReference>
<evidence type="ECO:0000313" key="2">
    <source>
        <dbReference type="EMBL" id="CAG8981125.1"/>
    </source>
</evidence>
<reference evidence="2" key="1">
    <citation type="submission" date="2021-07" db="EMBL/GenBank/DDBJ databases">
        <authorList>
            <person name="Durling M."/>
        </authorList>
    </citation>
    <scope>NUCLEOTIDE SEQUENCE</scope>
</reference>
<dbReference type="PANTHER" id="PTHR43157:SF31">
    <property type="entry name" value="PHOSPHATIDYLINOSITOL-GLYCAN BIOSYNTHESIS CLASS F PROTEIN"/>
    <property type="match status" value="1"/>
</dbReference>
<dbReference type="AlphaFoldDB" id="A0A9N9LTT7"/>
<protein>
    <recommendedName>
        <fullName evidence="4">Short-chain dehydrogenase</fullName>
    </recommendedName>
</protein>
<dbReference type="Gene3D" id="3.40.50.720">
    <property type="entry name" value="NAD(P)-binding Rossmann-like Domain"/>
    <property type="match status" value="1"/>
</dbReference>
<keyword evidence="3" id="KW-1185">Reference proteome</keyword>
<dbReference type="Pfam" id="PF00106">
    <property type="entry name" value="adh_short"/>
    <property type="match status" value="1"/>
</dbReference>
<dbReference type="SUPFAM" id="SSF51735">
    <property type="entry name" value="NAD(P)-binding Rossmann-fold domains"/>
    <property type="match status" value="1"/>
</dbReference>
<sequence length="326" mass="35541">MSWNTISQFWPPKPDFTETDIPDGSLAGKVYIVTGSNTGIGKELAQLLYSKAAKVYIAARSKDKALKAIEDIQAKHPESKGQLVFLPLDLADLSTIKASATEFLSKEQKLHILFNNAGIMDPPAGSKSAQGYELQLGVNCLGTFLFTKLLTPILVSTATSEPSGSVRVVWVSSAGAELGSPIGGVEMDNLDYNREKSNPEKYAISKAGNYLHSTEFAKRFKKDRVVSIALNPGALKSDLYRNQSCVAQAFTGLITYEVIYGAYTELFAGLSDKISLENSGEWVGPWGRLLPIRADMLEASKSMAEGGTGNGEKWWEWSEEQVKPFL</sequence>